<keyword evidence="1" id="KW-1133">Transmembrane helix</keyword>
<feature type="non-terminal residue" evidence="2">
    <location>
        <position position="1"/>
    </location>
</feature>
<keyword evidence="1" id="KW-0812">Transmembrane</keyword>
<evidence type="ECO:0000256" key="1">
    <source>
        <dbReference type="SAM" id="Phobius"/>
    </source>
</evidence>
<sequence length="61" mass="6349">SSLGHRIFYLPLAIVIFRVDSNVAIAVAMLTASSINTAVANAVVTITVITVDVTHIAVVEA</sequence>
<dbReference type="Proteomes" id="UP000265520">
    <property type="component" value="Unassembled WGS sequence"/>
</dbReference>
<name>A0A392T5S1_9FABA</name>
<keyword evidence="1" id="KW-0472">Membrane</keyword>
<reference evidence="2 3" key="1">
    <citation type="journal article" date="2018" name="Front. Plant Sci.">
        <title>Red Clover (Trifolium pratense) and Zigzag Clover (T. medium) - A Picture of Genomic Similarities and Differences.</title>
        <authorList>
            <person name="Dluhosova J."/>
            <person name="Istvanek J."/>
            <person name="Nedelnik J."/>
            <person name="Repkova J."/>
        </authorList>
    </citation>
    <scope>NUCLEOTIDE SEQUENCE [LARGE SCALE GENOMIC DNA]</scope>
    <source>
        <strain evidence="3">cv. 10/8</strain>
        <tissue evidence="2">Leaf</tissue>
    </source>
</reference>
<feature type="transmembrane region" description="Helical" evidence="1">
    <location>
        <begin position="7"/>
        <end position="32"/>
    </location>
</feature>
<evidence type="ECO:0000313" key="3">
    <source>
        <dbReference type="Proteomes" id="UP000265520"/>
    </source>
</evidence>
<keyword evidence="3" id="KW-1185">Reference proteome</keyword>
<comment type="caution">
    <text evidence="2">The sequence shown here is derived from an EMBL/GenBank/DDBJ whole genome shotgun (WGS) entry which is preliminary data.</text>
</comment>
<dbReference type="EMBL" id="LXQA010499465">
    <property type="protein sequence ID" value="MCI55635.1"/>
    <property type="molecule type" value="Genomic_DNA"/>
</dbReference>
<proteinExistence type="predicted"/>
<evidence type="ECO:0000313" key="2">
    <source>
        <dbReference type="EMBL" id="MCI55635.1"/>
    </source>
</evidence>
<dbReference type="AlphaFoldDB" id="A0A392T5S1"/>
<protein>
    <submittedName>
        <fullName evidence="2">Uncharacterized protein</fullName>
    </submittedName>
</protein>
<feature type="transmembrane region" description="Helical" evidence="1">
    <location>
        <begin position="38"/>
        <end position="59"/>
    </location>
</feature>
<organism evidence="2 3">
    <name type="scientific">Trifolium medium</name>
    <dbReference type="NCBI Taxonomy" id="97028"/>
    <lineage>
        <taxon>Eukaryota</taxon>
        <taxon>Viridiplantae</taxon>
        <taxon>Streptophyta</taxon>
        <taxon>Embryophyta</taxon>
        <taxon>Tracheophyta</taxon>
        <taxon>Spermatophyta</taxon>
        <taxon>Magnoliopsida</taxon>
        <taxon>eudicotyledons</taxon>
        <taxon>Gunneridae</taxon>
        <taxon>Pentapetalae</taxon>
        <taxon>rosids</taxon>
        <taxon>fabids</taxon>
        <taxon>Fabales</taxon>
        <taxon>Fabaceae</taxon>
        <taxon>Papilionoideae</taxon>
        <taxon>50 kb inversion clade</taxon>
        <taxon>NPAAA clade</taxon>
        <taxon>Hologalegina</taxon>
        <taxon>IRL clade</taxon>
        <taxon>Trifolieae</taxon>
        <taxon>Trifolium</taxon>
    </lineage>
</organism>
<accession>A0A392T5S1</accession>